<dbReference type="Proteomes" id="UP000828390">
    <property type="component" value="Unassembled WGS sequence"/>
</dbReference>
<protein>
    <submittedName>
        <fullName evidence="1">Uncharacterized protein</fullName>
    </submittedName>
</protein>
<reference evidence="1" key="1">
    <citation type="journal article" date="2019" name="bioRxiv">
        <title>The Genome of the Zebra Mussel, Dreissena polymorpha: A Resource for Invasive Species Research.</title>
        <authorList>
            <person name="McCartney M.A."/>
            <person name="Auch B."/>
            <person name="Kono T."/>
            <person name="Mallez S."/>
            <person name="Zhang Y."/>
            <person name="Obille A."/>
            <person name="Becker A."/>
            <person name="Abrahante J.E."/>
            <person name="Garbe J."/>
            <person name="Badalamenti J.P."/>
            <person name="Herman A."/>
            <person name="Mangelson H."/>
            <person name="Liachko I."/>
            <person name="Sullivan S."/>
            <person name="Sone E.D."/>
            <person name="Koren S."/>
            <person name="Silverstein K.A.T."/>
            <person name="Beckman K.B."/>
            <person name="Gohl D.M."/>
        </authorList>
    </citation>
    <scope>NUCLEOTIDE SEQUENCE</scope>
    <source>
        <strain evidence="1">Duluth1</strain>
        <tissue evidence="1">Whole animal</tissue>
    </source>
</reference>
<accession>A0A9D4CWE2</accession>
<name>A0A9D4CWE2_DREPO</name>
<organism evidence="1 2">
    <name type="scientific">Dreissena polymorpha</name>
    <name type="common">Zebra mussel</name>
    <name type="synonym">Mytilus polymorpha</name>
    <dbReference type="NCBI Taxonomy" id="45954"/>
    <lineage>
        <taxon>Eukaryota</taxon>
        <taxon>Metazoa</taxon>
        <taxon>Spiralia</taxon>
        <taxon>Lophotrochozoa</taxon>
        <taxon>Mollusca</taxon>
        <taxon>Bivalvia</taxon>
        <taxon>Autobranchia</taxon>
        <taxon>Heteroconchia</taxon>
        <taxon>Euheterodonta</taxon>
        <taxon>Imparidentia</taxon>
        <taxon>Neoheterodontei</taxon>
        <taxon>Myida</taxon>
        <taxon>Dreissenoidea</taxon>
        <taxon>Dreissenidae</taxon>
        <taxon>Dreissena</taxon>
    </lineage>
</organism>
<reference evidence="1" key="2">
    <citation type="submission" date="2020-11" db="EMBL/GenBank/DDBJ databases">
        <authorList>
            <person name="McCartney M.A."/>
            <person name="Auch B."/>
            <person name="Kono T."/>
            <person name="Mallez S."/>
            <person name="Becker A."/>
            <person name="Gohl D.M."/>
            <person name="Silverstein K.A.T."/>
            <person name="Koren S."/>
            <person name="Bechman K.B."/>
            <person name="Herman A."/>
            <person name="Abrahante J.E."/>
            <person name="Garbe J."/>
        </authorList>
    </citation>
    <scope>NUCLEOTIDE SEQUENCE</scope>
    <source>
        <strain evidence="1">Duluth1</strain>
        <tissue evidence="1">Whole animal</tissue>
    </source>
</reference>
<gene>
    <name evidence="1" type="ORF">DPMN_040281</name>
</gene>
<dbReference type="EMBL" id="JAIWYP010000011">
    <property type="protein sequence ID" value="KAH3733844.1"/>
    <property type="molecule type" value="Genomic_DNA"/>
</dbReference>
<dbReference type="AlphaFoldDB" id="A0A9D4CWE2"/>
<evidence type="ECO:0000313" key="2">
    <source>
        <dbReference type="Proteomes" id="UP000828390"/>
    </source>
</evidence>
<keyword evidence="2" id="KW-1185">Reference proteome</keyword>
<comment type="caution">
    <text evidence="1">The sequence shown here is derived from an EMBL/GenBank/DDBJ whole genome shotgun (WGS) entry which is preliminary data.</text>
</comment>
<evidence type="ECO:0000313" key="1">
    <source>
        <dbReference type="EMBL" id="KAH3733844.1"/>
    </source>
</evidence>
<proteinExistence type="predicted"/>
<sequence length="205" mass="22627">MRRWRVEEYREYDRLLNARNTGVTFTAVGSKGEGLTSLFESDFDMLYVLNDVLCVEAGINLDAIPDDIDVLRMDTRVYPGHCRKFHEGPVNNCREDICSALCDNGYGDVLLSSGLFLDSRSTFYNKVISLINEPAGPSIPLSFTLIAQDTVLSLPCLCPSIVTTLSLPQHPTKMGCQTPTLAVLSHSSESRFIGSLCNPDRISGK</sequence>